<sequence>MMPKLMHSFCAVLLLAFLVHSHSVPDVNRLWEEWKHKHDKSYRNQTEFSFRRAVWEKNLHLVMKHNQNVSMGNHSFTLGLNHLSDMVKLLLMHFSQNCNGNTFSEINALLCMKCLS</sequence>
<feature type="chain" id="PRO_5017197511" description="Cathepsin propeptide inhibitor domain-containing protein" evidence="1">
    <location>
        <begin position="22"/>
        <end position="116"/>
    </location>
</feature>
<name>A0A3B3CPA0_ORYME</name>
<keyword evidence="4" id="KW-1185">Reference proteome</keyword>
<reference evidence="3" key="2">
    <citation type="submission" date="2025-09" db="UniProtKB">
        <authorList>
            <consortium name="Ensembl"/>
        </authorList>
    </citation>
    <scope>IDENTIFICATION</scope>
</reference>
<dbReference type="InterPro" id="IPR038765">
    <property type="entry name" value="Papain-like_cys_pep_sf"/>
</dbReference>
<dbReference type="InterPro" id="IPR013201">
    <property type="entry name" value="Prot_inhib_I29"/>
</dbReference>
<accession>A0A3B3CPA0</accession>
<feature type="signal peptide" evidence="1">
    <location>
        <begin position="1"/>
        <end position="21"/>
    </location>
</feature>
<dbReference type="Ensembl" id="ENSOMET00000028973.1">
    <property type="protein sequence ID" value="ENSOMEP00000019677.1"/>
    <property type="gene ID" value="ENSOMEG00000021486.1"/>
</dbReference>
<dbReference type="OMA" id="QNCNGNT"/>
<evidence type="ECO:0000256" key="1">
    <source>
        <dbReference type="SAM" id="SignalP"/>
    </source>
</evidence>
<dbReference type="Gene3D" id="1.10.287.2250">
    <property type="match status" value="1"/>
</dbReference>
<dbReference type="SMART" id="SM00848">
    <property type="entry name" value="Inhibitor_I29"/>
    <property type="match status" value="1"/>
</dbReference>
<feature type="domain" description="Cathepsin propeptide inhibitor" evidence="2">
    <location>
        <begin position="31"/>
        <end position="86"/>
    </location>
</feature>
<reference evidence="3" key="1">
    <citation type="submission" date="2025-08" db="UniProtKB">
        <authorList>
            <consortium name="Ensembl"/>
        </authorList>
    </citation>
    <scope>IDENTIFICATION</scope>
</reference>
<dbReference type="AlphaFoldDB" id="A0A3B3CPA0"/>
<protein>
    <recommendedName>
        <fullName evidence="2">Cathepsin propeptide inhibitor domain-containing protein</fullName>
    </recommendedName>
</protein>
<dbReference type="GeneTree" id="ENSGT00940000166429"/>
<dbReference type="Proteomes" id="UP000261560">
    <property type="component" value="Unplaced"/>
</dbReference>
<evidence type="ECO:0000313" key="3">
    <source>
        <dbReference type="Ensembl" id="ENSOMEP00000019677.1"/>
    </source>
</evidence>
<dbReference type="SUPFAM" id="SSF54001">
    <property type="entry name" value="Cysteine proteinases"/>
    <property type="match status" value="1"/>
</dbReference>
<organism evidence="3 4">
    <name type="scientific">Oryzias melastigma</name>
    <name type="common">Marine medaka</name>
    <dbReference type="NCBI Taxonomy" id="30732"/>
    <lineage>
        <taxon>Eukaryota</taxon>
        <taxon>Metazoa</taxon>
        <taxon>Chordata</taxon>
        <taxon>Craniata</taxon>
        <taxon>Vertebrata</taxon>
        <taxon>Euteleostomi</taxon>
        <taxon>Actinopterygii</taxon>
        <taxon>Neopterygii</taxon>
        <taxon>Teleostei</taxon>
        <taxon>Neoteleostei</taxon>
        <taxon>Acanthomorphata</taxon>
        <taxon>Ovalentaria</taxon>
        <taxon>Atherinomorphae</taxon>
        <taxon>Beloniformes</taxon>
        <taxon>Adrianichthyidae</taxon>
        <taxon>Oryziinae</taxon>
        <taxon>Oryzias</taxon>
    </lineage>
</organism>
<dbReference type="PaxDb" id="30732-ENSOMEP00000019677"/>
<keyword evidence="1" id="KW-0732">Signal</keyword>
<dbReference type="STRING" id="30732.ENSOMEP00000019677"/>
<dbReference type="Pfam" id="PF08246">
    <property type="entry name" value="Inhibitor_I29"/>
    <property type="match status" value="1"/>
</dbReference>
<evidence type="ECO:0000259" key="2">
    <source>
        <dbReference type="SMART" id="SM00848"/>
    </source>
</evidence>
<proteinExistence type="predicted"/>
<evidence type="ECO:0000313" key="4">
    <source>
        <dbReference type="Proteomes" id="UP000261560"/>
    </source>
</evidence>